<feature type="domain" description="Major facilitator superfamily (MFS) profile" evidence="8">
    <location>
        <begin position="68"/>
        <end position="481"/>
    </location>
</feature>
<feature type="transmembrane region" description="Helical" evidence="7">
    <location>
        <begin position="64"/>
        <end position="81"/>
    </location>
</feature>
<sequence>MASQVTPAAGDTISSPVHKADGNRSEVRVENVKSPHLEIGTVEEGGSTSTEYARQLEKRVVRKFDLHVLPIICMMYLLSFLDRSNIGNAKIAGMQEDLDLDSNRYAWLLQIFYISFIVFEPFILCWKRFPPHWCATAAITTWGLVATLQASASSWQGLMACRFFLGMAEAGSALGIVYYLSFFYNRSELGFRIGIQFCCSPLATCFAGVLAYGITSGHAAFASWKVLFVAEGLPSVAAGLVTWFFLPDTPESLKVLTEEERAVAKARSLRQVGMESEQRIGHLRWKDIGEGLFDYKNYLTALMYFSTNLSFTSLPVFLPTILVEIGFSGIHAQGLTAPPYLLAFFTTLASTYITDRTRQRGVTIMTLATIGTVGYILLAATKPTAVRYFGVFLAAGAIFPTMANILPWVLNNQGSDTKRGMGLTILNLIAQTASLISTRLFPEEDGPYYRKGMAVCAAFMFFTVLLALTLRTLLLFENRRLDARYGPVVAAPTVVEMSSGASLDEPQKWNETGEENEGPRFRFVL</sequence>
<dbReference type="FunFam" id="1.20.1250.20:FF:000018">
    <property type="entry name" value="MFS transporter permease"/>
    <property type="match status" value="1"/>
</dbReference>
<feature type="transmembrane region" description="Helical" evidence="7">
    <location>
        <begin position="226"/>
        <end position="246"/>
    </location>
</feature>
<organism evidence="9 10">
    <name type="scientific">Fonsecaea pedrosoi CBS 271.37</name>
    <dbReference type="NCBI Taxonomy" id="1442368"/>
    <lineage>
        <taxon>Eukaryota</taxon>
        <taxon>Fungi</taxon>
        <taxon>Dikarya</taxon>
        <taxon>Ascomycota</taxon>
        <taxon>Pezizomycotina</taxon>
        <taxon>Eurotiomycetes</taxon>
        <taxon>Chaetothyriomycetidae</taxon>
        <taxon>Chaetothyriales</taxon>
        <taxon>Herpotrichiellaceae</taxon>
        <taxon>Fonsecaea</taxon>
    </lineage>
</organism>
<evidence type="ECO:0000256" key="3">
    <source>
        <dbReference type="ARBA" id="ARBA00022692"/>
    </source>
</evidence>
<dbReference type="PANTHER" id="PTHR43791">
    <property type="entry name" value="PERMEASE-RELATED"/>
    <property type="match status" value="1"/>
</dbReference>
<keyword evidence="3 7" id="KW-0812">Transmembrane</keyword>
<dbReference type="EMBL" id="KN846973">
    <property type="protein sequence ID" value="KIW78684.1"/>
    <property type="molecule type" value="Genomic_DNA"/>
</dbReference>
<feature type="transmembrane region" description="Helical" evidence="7">
    <location>
        <begin position="335"/>
        <end position="354"/>
    </location>
</feature>
<keyword evidence="4 7" id="KW-1133">Transmembrane helix</keyword>
<evidence type="ECO:0000256" key="5">
    <source>
        <dbReference type="ARBA" id="ARBA00023136"/>
    </source>
</evidence>
<dbReference type="GO" id="GO:0022857">
    <property type="term" value="F:transmembrane transporter activity"/>
    <property type="evidence" value="ECO:0007669"/>
    <property type="project" value="InterPro"/>
</dbReference>
<feature type="transmembrane region" description="Helical" evidence="7">
    <location>
        <begin position="301"/>
        <end position="323"/>
    </location>
</feature>
<dbReference type="InterPro" id="IPR036259">
    <property type="entry name" value="MFS_trans_sf"/>
</dbReference>
<dbReference type="Proteomes" id="UP000053029">
    <property type="component" value="Unassembled WGS sequence"/>
</dbReference>
<feature type="compositionally biased region" description="Basic and acidic residues" evidence="6">
    <location>
        <begin position="18"/>
        <end position="29"/>
    </location>
</feature>
<evidence type="ECO:0000256" key="6">
    <source>
        <dbReference type="SAM" id="MobiDB-lite"/>
    </source>
</evidence>
<feature type="transmembrane region" description="Helical" evidence="7">
    <location>
        <begin position="452"/>
        <end position="474"/>
    </location>
</feature>
<dbReference type="InterPro" id="IPR011701">
    <property type="entry name" value="MFS"/>
</dbReference>
<feature type="region of interest" description="Disordered" evidence="6">
    <location>
        <begin position="1"/>
        <end position="29"/>
    </location>
</feature>
<gene>
    <name evidence="9" type="ORF">Z517_08522</name>
</gene>
<feature type="transmembrane region" description="Helical" evidence="7">
    <location>
        <begin position="361"/>
        <end position="380"/>
    </location>
</feature>
<feature type="transmembrane region" description="Helical" evidence="7">
    <location>
        <begin position="163"/>
        <end position="181"/>
    </location>
</feature>
<keyword evidence="2" id="KW-0813">Transport</keyword>
<dbReference type="OrthoDB" id="2985014at2759"/>
<dbReference type="GO" id="GO:0016020">
    <property type="term" value="C:membrane"/>
    <property type="evidence" value="ECO:0007669"/>
    <property type="project" value="UniProtKB-SubCell"/>
</dbReference>
<feature type="transmembrane region" description="Helical" evidence="7">
    <location>
        <begin position="193"/>
        <end position="214"/>
    </location>
</feature>
<evidence type="ECO:0000256" key="1">
    <source>
        <dbReference type="ARBA" id="ARBA00004141"/>
    </source>
</evidence>
<keyword evidence="5 7" id="KW-0472">Membrane</keyword>
<dbReference type="PROSITE" id="PS50850">
    <property type="entry name" value="MFS"/>
    <property type="match status" value="1"/>
</dbReference>
<feature type="transmembrane region" description="Helical" evidence="7">
    <location>
        <begin position="386"/>
        <end position="410"/>
    </location>
</feature>
<evidence type="ECO:0000259" key="8">
    <source>
        <dbReference type="PROSITE" id="PS50850"/>
    </source>
</evidence>
<evidence type="ECO:0000313" key="10">
    <source>
        <dbReference type="Proteomes" id="UP000053029"/>
    </source>
</evidence>
<evidence type="ECO:0000256" key="7">
    <source>
        <dbReference type="SAM" id="Phobius"/>
    </source>
</evidence>
<dbReference type="HOGENOM" id="CLU_001265_0_1_1"/>
<comment type="subcellular location">
    <subcellularLocation>
        <location evidence="1">Membrane</location>
        <topology evidence="1">Multi-pass membrane protein</topology>
    </subcellularLocation>
</comment>
<dbReference type="PANTHER" id="PTHR43791:SF36">
    <property type="entry name" value="TRANSPORTER, PUTATIVE (AFU_ORTHOLOGUE AFUA_6G08340)-RELATED"/>
    <property type="match status" value="1"/>
</dbReference>
<dbReference type="VEuPathDB" id="FungiDB:Z517_08522"/>
<evidence type="ECO:0000313" key="9">
    <source>
        <dbReference type="EMBL" id="KIW78684.1"/>
    </source>
</evidence>
<reference evidence="9 10" key="1">
    <citation type="submission" date="2015-01" db="EMBL/GenBank/DDBJ databases">
        <title>The Genome Sequence of Fonsecaea pedrosoi CBS 271.37.</title>
        <authorList>
            <consortium name="The Broad Institute Genomics Platform"/>
            <person name="Cuomo C."/>
            <person name="de Hoog S."/>
            <person name="Gorbushina A."/>
            <person name="Stielow B."/>
            <person name="Teixiera M."/>
            <person name="Abouelleil A."/>
            <person name="Chapman S.B."/>
            <person name="Priest M."/>
            <person name="Young S.K."/>
            <person name="Wortman J."/>
            <person name="Nusbaum C."/>
            <person name="Birren B."/>
        </authorList>
    </citation>
    <scope>NUCLEOTIDE SEQUENCE [LARGE SCALE GENOMIC DNA]</scope>
    <source>
        <strain evidence="9 10">CBS 271.37</strain>
    </source>
</reference>
<dbReference type="Gene3D" id="1.20.1250.20">
    <property type="entry name" value="MFS general substrate transporter like domains"/>
    <property type="match status" value="2"/>
</dbReference>
<evidence type="ECO:0000256" key="4">
    <source>
        <dbReference type="ARBA" id="ARBA00022989"/>
    </source>
</evidence>
<dbReference type="Pfam" id="PF07690">
    <property type="entry name" value="MFS_1"/>
    <property type="match status" value="1"/>
</dbReference>
<dbReference type="FunFam" id="1.20.1250.20:FF:000013">
    <property type="entry name" value="MFS general substrate transporter"/>
    <property type="match status" value="1"/>
</dbReference>
<protein>
    <submittedName>
        <fullName evidence="9">Unplaced genomic scaffold supercont1.5, whole genome shotgun sequence</fullName>
    </submittedName>
</protein>
<feature type="transmembrane region" description="Helical" evidence="7">
    <location>
        <begin position="105"/>
        <end position="126"/>
    </location>
</feature>
<dbReference type="RefSeq" id="XP_013282492.1">
    <property type="nucleotide sequence ID" value="XM_013427038.1"/>
</dbReference>
<dbReference type="AlphaFoldDB" id="A0A0D2H212"/>
<dbReference type="GeneID" id="25308012"/>
<dbReference type="InterPro" id="IPR020846">
    <property type="entry name" value="MFS_dom"/>
</dbReference>
<keyword evidence="10" id="KW-1185">Reference proteome</keyword>
<accession>A0A0D2H212</accession>
<evidence type="ECO:0000256" key="2">
    <source>
        <dbReference type="ARBA" id="ARBA00022448"/>
    </source>
</evidence>
<name>A0A0D2H212_9EURO</name>
<dbReference type="SUPFAM" id="SSF103473">
    <property type="entry name" value="MFS general substrate transporter"/>
    <property type="match status" value="1"/>
</dbReference>
<proteinExistence type="predicted"/>